<evidence type="ECO:0000313" key="8">
    <source>
        <dbReference type="Proteomes" id="UP000286576"/>
    </source>
</evidence>
<keyword evidence="1" id="KW-0159">Chromosome partition</keyword>
<dbReference type="Gene3D" id="1.10.150.130">
    <property type="match status" value="1"/>
</dbReference>
<dbReference type="InterPro" id="IPR050090">
    <property type="entry name" value="Tyrosine_recombinase_XerCD"/>
</dbReference>
<dbReference type="RefSeq" id="WP_119587626.1">
    <property type="nucleotide sequence ID" value="NZ_CAWODQ010000027.1"/>
</dbReference>
<dbReference type="InterPro" id="IPR013762">
    <property type="entry name" value="Integrase-like_cat_sf"/>
</dbReference>
<dbReference type="EMBL" id="QXFL01000007">
    <property type="protein sequence ID" value="RIV84171.1"/>
    <property type="molecule type" value="Genomic_DNA"/>
</dbReference>
<dbReference type="Proteomes" id="UP000286576">
    <property type="component" value="Unassembled WGS sequence"/>
</dbReference>
<organism evidence="7 8">
    <name type="scientific">Aurantiacibacter zhengii</name>
    <dbReference type="NCBI Taxonomy" id="2307003"/>
    <lineage>
        <taxon>Bacteria</taxon>
        <taxon>Pseudomonadati</taxon>
        <taxon>Pseudomonadota</taxon>
        <taxon>Alphaproteobacteria</taxon>
        <taxon>Sphingomonadales</taxon>
        <taxon>Erythrobacteraceae</taxon>
        <taxon>Aurantiacibacter</taxon>
    </lineage>
</organism>
<feature type="compositionally biased region" description="Basic and acidic residues" evidence="5">
    <location>
        <begin position="10"/>
        <end position="26"/>
    </location>
</feature>
<name>A0A418NPT7_9SPHN</name>
<dbReference type="Pfam" id="PF00589">
    <property type="entry name" value="Phage_integrase"/>
    <property type="match status" value="1"/>
</dbReference>
<dbReference type="OrthoDB" id="7718754at2"/>
<evidence type="ECO:0000259" key="6">
    <source>
        <dbReference type="PROSITE" id="PS51898"/>
    </source>
</evidence>
<dbReference type="GO" id="GO:0003677">
    <property type="term" value="F:DNA binding"/>
    <property type="evidence" value="ECO:0007669"/>
    <property type="project" value="UniProtKB-KW"/>
</dbReference>
<sequence length="414" mass="45186">MPKRPASEIIVHDQSRKVPQPRRKDQKIDRELQAELRIAQALAAGADGALENISQDRFEAEFKAMALNSKIAAAADLDCYVDWCLIERRAAFPADPVTLVRYIEAKVKAKAKPATIVRRISSIAKAHHMLGLAPEGPRDRMVRQTLVAIGKKKKQRQAAAIRVGESRTGTSSPITIEALLQCCDSTLPGLRDAALLSVGYYGGLRVSELTAAEVADLEVDVDGTGTLTVPFSKTDQEAEGAEVWMPADAVRRLRAWLEAAEIEEGAMFRRIHVTRKKAKDAIAPQAWDSIPGHTRHYQERLVGQAATPAITVYTVGPNPLTTQGVNAIYKRLVERAWADGLIEVDKDDIVKALKTISSHSLRVGLTHDLIALGADGVAITNAMRWTSPGTILRYGKKLRAKSSATARFLSGEPK</sequence>
<dbReference type="GO" id="GO:0015074">
    <property type="term" value="P:DNA integration"/>
    <property type="evidence" value="ECO:0007669"/>
    <property type="project" value="UniProtKB-KW"/>
</dbReference>
<evidence type="ECO:0000256" key="2">
    <source>
        <dbReference type="ARBA" id="ARBA00022908"/>
    </source>
</evidence>
<evidence type="ECO:0000313" key="7">
    <source>
        <dbReference type="EMBL" id="RIV84171.1"/>
    </source>
</evidence>
<keyword evidence="4" id="KW-0233">DNA recombination</keyword>
<keyword evidence="3" id="KW-0238">DNA-binding</keyword>
<protein>
    <submittedName>
        <fullName evidence="7">Integrase</fullName>
    </submittedName>
</protein>
<dbReference type="GO" id="GO:0007059">
    <property type="term" value="P:chromosome segregation"/>
    <property type="evidence" value="ECO:0007669"/>
    <property type="project" value="UniProtKB-KW"/>
</dbReference>
<keyword evidence="2" id="KW-0229">DNA integration</keyword>
<feature type="region of interest" description="Disordered" evidence="5">
    <location>
        <begin position="1"/>
        <end position="26"/>
    </location>
</feature>
<feature type="domain" description="Tyr recombinase" evidence="6">
    <location>
        <begin position="166"/>
        <end position="408"/>
    </location>
</feature>
<comment type="caution">
    <text evidence="7">The sequence shown here is derived from an EMBL/GenBank/DDBJ whole genome shotgun (WGS) entry which is preliminary data.</text>
</comment>
<dbReference type="Gene3D" id="1.10.443.10">
    <property type="entry name" value="Intergrase catalytic core"/>
    <property type="match status" value="1"/>
</dbReference>
<dbReference type="SUPFAM" id="SSF47823">
    <property type="entry name" value="lambda integrase-like, N-terminal domain"/>
    <property type="match status" value="1"/>
</dbReference>
<dbReference type="InterPro" id="IPR011010">
    <property type="entry name" value="DNA_brk_join_enz"/>
</dbReference>
<evidence type="ECO:0000256" key="1">
    <source>
        <dbReference type="ARBA" id="ARBA00022829"/>
    </source>
</evidence>
<reference evidence="7 8" key="1">
    <citation type="submission" date="2018-08" db="EMBL/GenBank/DDBJ databases">
        <title>Erythrobacter zhengii sp.nov., a bacterium isolated from deep-sea sediment.</title>
        <authorList>
            <person name="Fang C."/>
            <person name="Wu Y.-H."/>
            <person name="Sun C."/>
            <person name="Wang H."/>
            <person name="Cheng H."/>
            <person name="Meng F.-X."/>
            <person name="Wang C.-S."/>
            <person name="Xu X.-W."/>
        </authorList>
    </citation>
    <scope>NUCLEOTIDE SEQUENCE [LARGE SCALE GENOMIC DNA]</scope>
    <source>
        <strain evidence="7 8">V18</strain>
    </source>
</reference>
<evidence type="ECO:0000256" key="3">
    <source>
        <dbReference type="ARBA" id="ARBA00023125"/>
    </source>
</evidence>
<dbReference type="PANTHER" id="PTHR30349:SF81">
    <property type="entry name" value="TYROSINE RECOMBINASE XERC"/>
    <property type="match status" value="1"/>
</dbReference>
<dbReference type="InterPro" id="IPR002104">
    <property type="entry name" value="Integrase_catalytic"/>
</dbReference>
<dbReference type="AlphaFoldDB" id="A0A418NPT7"/>
<dbReference type="PANTHER" id="PTHR30349">
    <property type="entry name" value="PHAGE INTEGRASE-RELATED"/>
    <property type="match status" value="1"/>
</dbReference>
<dbReference type="GO" id="GO:0006310">
    <property type="term" value="P:DNA recombination"/>
    <property type="evidence" value="ECO:0007669"/>
    <property type="project" value="UniProtKB-KW"/>
</dbReference>
<evidence type="ECO:0000256" key="5">
    <source>
        <dbReference type="SAM" id="MobiDB-lite"/>
    </source>
</evidence>
<gene>
    <name evidence="7" type="ORF">D2V07_14230</name>
</gene>
<dbReference type="SUPFAM" id="SSF56349">
    <property type="entry name" value="DNA breaking-rejoining enzymes"/>
    <property type="match status" value="2"/>
</dbReference>
<dbReference type="InterPro" id="IPR010998">
    <property type="entry name" value="Integrase_recombinase_N"/>
</dbReference>
<dbReference type="PROSITE" id="PS51898">
    <property type="entry name" value="TYR_RECOMBINASE"/>
    <property type="match status" value="1"/>
</dbReference>
<proteinExistence type="predicted"/>
<accession>A0A418NPT7</accession>
<evidence type="ECO:0000256" key="4">
    <source>
        <dbReference type="ARBA" id="ARBA00023172"/>
    </source>
</evidence>
<keyword evidence="8" id="KW-1185">Reference proteome</keyword>